<evidence type="ECO:0000256" key="1">
    <source>
        <dbReference type="SAM" id="SignalP"/>
    </source>
</evidence>
<keyword evidence="1" id="KW-0732">Signal</keyword>
<sequence>MKIFKKMITLLLSIVFTLEQAAFAQEINYLWHDIKITPSYKGIGPVNIPYEFGMTEAVVGQGGGDENIINIQDAHASLSGQYSIVNLLDSLIKNYDLSFVGIEGSSGFVDTSILKTFPNKKIMKETGDFLMREGKMSAGEFLAVTNEKNNVLLYGAENEKLYQENLESFRAIAEKSAGVLNDIEELSKDLFILSSKVMGKDAREFMMSVIAHKKGNKKFEDYWEALGRFIKEYKININKYSELTGLTRVVAFEKEIDFAKANQERQKLIGVLKEKLDRKKLEILVLRSVELKQKKISDGAYHSYLAGVADAANIPEDGYKELIKFIKYITMYEKLNLTGLYKEIELLEKELREKIYLNEDERALYRLIEFTGLLDKLYKIELNNDERMVLESFIAEDSVEKIQNFLTRTSDKYKADILREYDIAGIISGVTPALKFYKLAEERDKSILENTLKYMRKEGKRVGALITGGYHSKGLMSLMKDKNVSYMVVVPKFDSKDTRPYAAILTNKKKEYEKIMETTRYKLAVSSYLYSAEGDINKLKTAIFYALSRSVLEKENLEKIKNIWAGQYRAEYDALSVSRKEEIKHDRVTPENFEEFLKRIDIREIKGNAVIIEKDAQGILYYLTLVKENGETFTFNLASKEEREVYLKRTGMAKLQEELKNLGALDIIKEIETDVLYRASNYMFQQHLEFFDKLVSISGKIKEKIRAEYDLAVKDGRIKKDDLDLSEFYFILRNVGAIPVEQIQEIYARDKQYYKKYQKNIIYGELKDSDTRMFNMLEDLIDKNNEALKIIGKDVLTRDDAFKAMEYVKKMAEIYSDFDMSDNHPGKRIFEINSILATNKGMTLTQEEISLLRSITGNLTSLQDVIIYLHQESIRKVFNKIIPGFGEVAGSNVDPVKQLNLPKGSSSFYVVEQDKALYQFFKIGFHTARMVIDTHAPIAGGYLLFEYNEPDTGELEDIKGGEIRQKK</sequence>
<gene>
    <name evidence="2" type="ORF">OMAG_000857</name>
</gene>
<evidence type="ECO:0000313" key="3">
    <source>
        <dbReference type="Proteomes" id="UP000033428"/>
    </source>
</evidence>
<accession>A0A0F0CPR6</accession>
<evidence type="ECO:0008006" key="4">
    <source>
        <dbReference type="Google" id="ProtNLM"/>
    </source>
</evidence>
<protein>
    <recommendedName>
        <fullName evidence="4">Secreted protein</fullName>
    </recommendedName>
</protein>
<feature type="signal peptide" evidence="1">
    <location>
        <begin position="1"/>
        <end position="24"/>
    </location>
</feature>
<dbReference type="AlphaFoldDB" id="A0A0F0CPR6"/>
<proteinExistence type="predicted"/>
<comment type="caution">
    <text evidence="2">The sequence shown here is derived from an EMBL/GenBank/DDBJ whole genome shotgun (WGS) entry which is preliminary data.</text>
</comment>
<reference evidence="2 3" key="1">
    <citation type="submission" date="2015-02" db="EMBL/GenBank/DDBJ databases">
        <title>Single-cell genomics of uncultivated deep-branching MTB reveals a conserved set of magnetosome genes.</title>
        <authorList>
            <person name="Kolinko S."/>
            <person name="Richter M."/>
            <person name="Glockner F.O."/>
            <person name="Brachmann A."/>
            <person name="Schuler D."/>
        </authorList>
    </citation>
    <scope>NUCLEOTIDE SEQUENCE [LARGE SCALE GENOMIC DNA]</scope>
    <source>
        <strain evidence="2">SKK-01</strain>
    </source>
</reference>
<evidence type="ECO:0000313" key="2">
    <source>
        <dbReference type="EMBL" id="KJJ85247.1"/>
    </source>
</evidence>
<dbReference type="Proteomes" id="UP000033428">
    <property type="component" value="Unassembled WGS sequence"/>
</dbReference>
<dbReference type="EMBL" id="JYNY01000197">
    <property type="protein sequence ID" value="KJJ85247.1"/>
    <property type="molecule type" value="Genomic_DNA"/>
</dbReference>
<name>A0A0F0CPR6_9BACT</name>
<keyword evidence="3" id="KW-1185">Reference proteome</keyword>
<organism evidence="2 3">
    <name type="scientific">Candidatus Omnitrophus magneticus</name>
    <dbReference type="NCBI Taxonomy" id="1609969"/>
    <lineage>
        <taxon>Bacteria</taxon>
        <taxon>Pseudomonadati</taxon>
        <taxon>Candidatus Omnitrophota</taxon>
        <taxon>Candidatus Omnitrophus</taxon>
    </lineage>
</organism>
<feature type="chain" id="PRO_5002437134" description="Secreted protein" evidence="1">
    <location>
        <begin position="25"/>
        <end position="967"/>
    </location>
</feature>